<dbReference type="EMBL" id="UINC01135836">
    <property type="protein sequence ID" value="SVD20231.1"/>
    <property type="molecule type" value="Genomic_DNA"/>
</dbReference>
<dbReference type="AlphaFoldDB" id="A0A382TFN3"/>
<name>A0A382TFN3_9ZZZZ</name>
<proteinExistence type="predicted"/>
<reference evidence="1" key="1">
    <citation type="submission" date="2018-05" db="EMBL/GenBank/DDBJ databases">
        <authorList>
            <person name="Lanie J.A."/>
            <person name="Ng W.-L."/>
            <person name="Kazmierczak K.M."/>
            <person name="Andrzejewski T.M."/>
            <person name="Davidsen T.M."/>
            <person name="Wayne K.J."/>
            <person name="Tettelin H."/>
            <person name="Glass J.I."/>
            <person name="Rusch D."/>
            <person name="Podicherti R."/>
            <person name="Tsui H.-C.T."/>
            <person name="Winkler M.E."/>
        </authorList>
    </citation>
    <scope>NUCLEOTIDE SEQUENCE</scope>
</reference>
<accession>A0A382TFN3</accession>
<sequence length="63" mass="7320">MTIASINAYTPSKGGDPTLSRTWASKAKVDQLEHQIIHLRERIAELERDFTYFHHHMAVDKEK</sequence>
<gene>
    <name evidence="1" type="ORF">METZ01_LOCUS373085</name>
</gene>
<organism evidence="1">
    <name type="scientific">marine metagenome</name>
    <dbReference type="NCBI Taxonomy" id="408172"/>
    <lineage>
        <taxon>unclassified sequences</taxon>
        <taxon>metagenomes</taxon>
        <taxon>ecological metagenomes</taxon>
    </lineage>
</organism>
<protein>
    <submittedName>
        <fullName evidence="1">Uncharacterized protein</fullName>
    </submittedName>
</protein>
<evidence type="ECO:0000313" key="1">
    <source>
        <dbReference type="EMBL" id="SVD20231.1"/>
    </source>
</evidence>